<comment type="subcellular location">
    <subcellularLocation>
        <location evidence="1">Membrane</location>
        <topology evidence="1">Lipid-anchor</topology>
    </subcellularLocation>
</comment>
<evidence type="ECO:0000256" key="6">
    <source>
        <dbReference type="ARBA" id="ARBA00023288"/>
    </source>
</evidence>
<evidence type="ECO:0000313" key="8">
    <source>
        <dbReference type="EMBL" id="EOM74284.1"/>
    </source>
</evidence>
<evidence type="ECO:0000313" key="9">
    <source>
        <dbReference type="Proteomes" id="UP000013525"/>
    </source>
</evidence>
<feature type="chain" id="PRO_5038345289" description="Methionine ABC transporter substrate-binding protein" evidence="7">
    <location>
        <begin position="26"/>
        <end position="150"/>
    </location>
</feature>
<organism evidence="8 9">
    <name type="scientific">Rhodococcus rhodnii LMG 5362</name>
    <dbReference type="NCBI Taxonomy" id="1273125"/>
    <lineage>
        <taxon>Bacteria</taxon>
        <taxon>Bacillati</taxon>
        <taxon>Actinomycetota</taxon>
        <taxon>Actinomycetes</taxon>
        <taxon>Mycobacteriales</taxon>
        <taxon>Nocardiaceae</taxon>
        <taxon>Rhodococcus</taxon>
    </lineage>
</organism>
<dbReference type="InterPro" id="IPR004872">
    <property type="entry name" value="Lipoprotein_NlpA"/>
</dbReference>
<evidence type="ECO:0000256" key="5">
    <source>
        <dbReference type="ARBA" id="ARBA00023139"/>
    </source>
</evidence>
<keyword evidence="3 7" id="KW-0732">Signal</keyword>
<name>R7WJW9_9NOCA</name>
<sequence>MKINRVLAAAAVPVLAVLTACSSGSGDQNAIRIGTTEASDRSWELFEEKAADAGITLEVVNFSDYSQPNTALSQGQIDVNLFQHLQFLGEYNVGADDDLTPIGATQIVPLGLYCSATQQSTTSRRPARSRSRTIRAIRRVPSSCSRAQVC</sequence>
<dbReference type="GO" id="GO:0016020">
    <property type="term" value="C:membrane"/>
    <property type="evidence" value="ECO:0007669"/>
    <property type="project" value="UniProtKB-SubCell"/>
</dbReference>
<evidence type="ECO:0000256" key="3">
    <source>
        <dbReference type="ARBA" id="ARBA00022729"/>
    </source>
</evidence>
<dbReference type="SUPFAM" id="SSF53850">
    <property type="entry name" value="Periplasmic binding protein-like II"/>
    <property type="match status" value="1"/>
</dbReference>
<dbReference type="Proteomes" id="UP000013525">
    <property type="component" value="Unassembled WGS sequence"/>
</dbReference>
<keyword evidence="9" id="KW-1185">Reference proteome</keyword>
<dbReference type="Gene3D" id="3.40.190.10">
    <property type="entry name" value="Periplasmic binding protein-like II"/>
    <property type="match status" value="2"/>
</dbReference>
<dbReference type="PANTHER" id="PTHR30429">
    <property type="entry name" value="D-METHIONINE-BINDING LIPOPROTEIN METQ"/>
    <property type="match status" value="1"/>
</dbReference>
<gene>
    <name evidence="8" type="ORF">Rrhod_4428</name>
</gene>
<reference evidence="8 9" key="1">
    <citation type="journal article" date="2013" name="Genome Announc.">
        <title>Draft Genome Sequence of Rhodococcus rhodnii Strain LMG5362, a Symbiont of Rhodnius prolixus (Hemiptera, Reduviidae, Triatominae), the Principle Vector of Trypanosoma cruzi.</title>
        <authorList>
            <person name="Pachebat J.A."/>
            <person name="van Keulen G."/>
            <person name="Whitten M.M."/>
            <person name="Girdwood S."/>
            <person name="Del Sol R."/>
            <person name="Dyson P.J."/>
            <person name="Facey P.D."/>
        </authorList>
    </citation>
    <scope>NUCLEOTIDE SEQUENCE [LARGE SCALE GENOMIC DNA]</scope>
    <source>
        <strain evidence="8 9">LMG 5362</strain>
    </source>
</reference>
<accession>R7WJW9</accession>
<comment type="caution">
    <text evidence="8">The sequence shown here is derived from an EMBL/GenBank/DDBJ whole genome shotgun (WGS) entry which is preliminary data.</text>
</comment>
<evidence type="ECO:0000256" key="2">
    <source>
        <dbReference type="ARBA" id="ARBA00008973"/>
    </source>
</evidence>
<keyword evidence="5" id="KW-0564">Palmitate</keyword>
<evidence type="ECO:0000256" key="7">
    <source>
        <dbReference type="SAM" id="SignalP"/>
    </source>
</evidence>
<evidence type="ECO:0000256" key="4">
    <source>
        <dbReference type="ARBA" id="ARBA00023136"/>
    </source>
</evidence>
<keyword evidence="4" id="KW-0472">Membrane</keyword>
<dbReference type="EMBL" id="APMY01000133">
    <property type="protein sequence ID" value="EOM74284.1"/>
    <property type="molecule type" value="Genomic_DNA"/>
</dbReference>
<evidence type="ECO:0000256" key="1">
    <source>
        <dbReference type="ARBA" id="ARBA00004635"/>
    </source>
</evidence>
<dbReference type="AlphaFoldDB" id="R7WJW9"/>
<dbReference type="PATRIC" id="fig|1273125.3.peg.4202"/>
<feature type="signal peptide" evidence="7">
    <location>
        <begin position="1"/>
        <end position="25"/>
    </location>
</feature>
<dbReference type="Pfam" id="PF03180">
    <property type="entry name" value="Lipoprotein_9"/>
    <property type="match status" value="1"/>
</dbReference>
<protein>
    <recommendedName>
        <fullName evidence="10">Methionine ABC transporter substrate-binding protein</fullName>
    </recommendedName>
</protein>
<dbReference type="eggNOG" id="COG1464">
    <property type="taxonomic scope" value="Bacteria"/>
</dbReference>
<keyword evidence="6" id="KW-0449">Lipoprotein</keyword>
<dbReference type="PANTHER" id="PTHR30429:SF3">
    <property type="entry name" value="LIPOPROTEIN"/>
    <property type="match status" value="1"/>
</dbReference>
<dbReference type="PROSITE" id="PS51257">
    <property type="entry name" value="PROKAR_LIPOPROTEIN"/>
    <property type="match status" value="1"/>
</dbReference>
<proteinExistence type="inferred from homology"/>
<evidence type="ECO:0008006" key="10">
    <source>
        <dbReference type="Google" id="ProtNLM"/>
    </source>
</evidence>
<comment type="similarity">
    <text evidence="2">Belongs to the NlpA lipoprotein family.</text>
</comment>